<dbReference type="InterPro" id="IPR022606">
    <property type="entry name" value="DUF2914"/>
</dbReference>
<name>A0A1G2T6S5_9BACT</name>
<feature type="domain" description="DUF2914" evidence="2">
    <location>
        <begin position="289"/>
        <end position="356"/>
    </location>
</feature>
<dbReference type="Pfam" id="PF11141">
    <property type="entry name" value="DUF2914"/>
    <property type="match status" value="1"/>
</dbReference>
<feature type="transmembrane region" description="Helical" evidence="1">
    <location>
        <begin position="204"/>
        <end position="224"/>
    </location>
</feature>
<evidence type="ECO:0000313" key="3">
    <source>
        <dbReference type="EMBL" id="OHA92974.1"/>
    </source>
</evidence>
<feature type="transmembrane region" description="Helical" evidence="1">
    <location>
        <begin position="26"/>
        <end position="45"/>
    </location>
</feature>
<keyword evidence="1" id="KW-1133">Transmembrane helix</keyword>
<keyword evidence="1" id="KW-0472">Membrane</keyword>
<feature type="transmembrane region" description="Helical" evidence="1">
    <location>
        <begin position="88"/>
        <end position="108"/>
    </location>
</feature>
<feature type="transmembrane region" description="Helical" evidence="1">
    <location>
        <begin position="142"/>
        <end position="162"/>
    </location>
</feature>
<keyword evidence="1" id="KW-0812">Transmembrane</keyword>
<sequence>MVLQRIKSKIVGSGVHTWYGKYERPISSFSLVAGFVFDAVMLKRVDMFWENMWVIGHLVIVGVCMVLIHKIKGIAGDEGNPDKAHFWLVNVIQFFFGGLISVFLVFYFRSGDLAISWPFFLILALVFWANESLKRHFVRLNFQISLFFLSLFLCAIYLVPVFTHRIGAGIFILSGIISLALMITFLRILSWASGREFQKNKHHIVFWVLTIFTVMHIFYFANIIPPIPLALKDSGIYHSFQKDSAFNYIVSYEDIGWTKFLSISRGIHIASGDTIYAYSAVFSPTSLNTTIVHRWQYYDPLEKKWTDMSKILLPVVGGRDNGFRTYSAISGLSLGKWRVNVETLRGQVIGRLRFTVIFGSVGTLKTKVLN</sequence>
<reference evidence="3 4" key="1">
    <citation type="journal article" date="2016" name="Nat. Commun.">
        <title>Thousands of microbial genomes shed light on interconnected biogeochemical processes in an aquifer system.</title>
        <authorList>
            <person name="Anantharaman K."/>
            <person name="Brown C.T."/>
            <person name="Hug L.A."/>
            <person name="Sharon I."/>
            <person name="Castelle C.J."/>
            <person name="Probst A.J."/>
            <person name="Thomas B.C."/>
            <person name="Singh A."/>
            <person name="Wilkins M.J."/>
            <person name="Karaoz U."/>
            <person name="Brodie E.L."/>
            <person name="Williams K.H."/>
            <person name="Hubbard S.S."/>
            <person name="Banfield J.F."/>
        </authorList>
    </citation>
    <scope>NUCLEOTIDE SEQUENCE [LARGE SCALE GENOMIC DNA]</scope>
</reference>
<feature type="transmembrane region" description="Helical" evidence="1">
    <location>
        <begin position="168"/>
        <end position="192"/>
    </location>
</feature>
<feature type="transmembrane region" description="Helical" evidence="1">
    <location>
        <begin position="114"/>
        <end position="130"/>
    </location>
</feature>
<dbReference type="Proteomes" id="UP000179264">
    <property type="component" value="Unassembled WGS sequence"/>
</dbReference>
<protein>
    <recommendedName>
        <fullName evidence="2">DUF2914 domain-containing protein</fullName>
    </recommendedName>
</protein>
<evidence type="ECO:0000313" key="4">
    <source>
        <dbReference type="Proteomes" id="UP000179264"/>
    </source>
</evidence>
<dbReference type="EMBL" id="MHVL01000030">
    <property type="protein sequence ID" value="OHA92974.1"/>
    <property type="molecule type" value="Genomic_DNA"/>
</dbReference>
<dbReference type="AlphaFoldDB" id="A0A1G2T6S5"/>
<evidence type="ECO:0000256" key="1">
    <source>
        <dbReference type="SAM" id="Phobius"/>
    </source>
</evidence>
<comment type="caution">
    <text evidence="3">The sequence shown here is derived from an EMBL/GenBank/DDBJ whole genome shotgun (WGS) entry which is preliminary data.</text>
</comment>
<proteinExistence type="predicted"/>
<accession>A0A1G2T6S5</accession>
<evidence type="ECO:0000259" key="2">
    <source>
        <dbReference type="Pfam" id="PF11141"/>
    </source>
</evidence>
<feature type="transmembrane region" description="Helical" evidence="1">
    <location>
        <begin position="51"/>
        <end position="68"/>
    </location>
</feature>
<organism evidence="3 4">
    <name type="scientific">Candidatus Zambryskibacteria bacterium RIFCSPHIGHO2_02_38_10.5</name>
    <dbReference type="NCBI Taxonomy" id="1802742"/>
    <lineage>
        <taxon>Bacteria</taxon>
        <taxon>Candidatus Zambryskiibacteriota</taxon>
    </lineage>
</organism>
<gene>
    <name evidence="3" type="ORF">A2W58_02875</name>
</gene>